<evidence type="ECO:0000256" key="2">
    <source>
        <dbReference type="ARBA" id="ARBA00005709"/>
    </source>
</evidence>
<keyword evidence="3 5" id="KW-0964">Secreted</keyword>
<protein>
    <recommendedName>
        <fullName evidence="5">Flagellin</fullName>
    </recommendedName>
</protein>
<dbReference type="SUPFAM" id="SSF64518">
    <property type="entry name" value="Phase 1 flagellin"/>
    <property type="match status" value="2"/>
</dbReference>
<evidence type="ECO:0000256" key="4">
    <source>
        <dbReference type="ARBA" id="ARBA00023143"/>
    </source>
</evidence>
<dbReference type="InterPro" id="IPR042187">
    <property type="entry name" value="Flagellin_C_sub2"/>
</dbReference>
<dbReference type="RefSeq" id="WP_249246320.1">
    <property type="nucleotide sequence ID" value="NZ_JAKPBZ010000116.1"/>
</dbReference>
<evidence type="ECO:0000259" key="6">
    <source>
        <dbReference type="Pfam" id="PF00669"/>
    </source>
</evidence>
<dbReference type="Gene3D" id="2.60.40.4390">
    <property type="match status" value="1"/>
</dbReference>
<gene>
    <name evidence="8" type="ORF">MFP26_21935</name>
</gene>
<evidence type="ECO:0000256" key="5">
    <source>
        <dbReference type="RuleBase" id="RU362073"/>
    </source>
</evidence>
<comment type="caution">
    <text evidence="8">The sequence shown here is derived from an EMBL/GenBank/DDBJ whole genome shotgun (WGS) entry which is preliminary data.</text>
</comment>
<comment type="subcellular location">
    <subcellularLocation>
        <location evidence="5">Secreted</location>
    </subcellularLocation>
    <subcellularLocation>
        <location evidence="5">Bacterial flagellum</location>
    </subcellularLocation>
</comment>
<accession>A0ABT0MZR1</accession>
<dbReference type="InterPro" id="IPR001492">
    <property type="entry name" value="Flagellin"/>
</dbReference>
<evidence type="ECO:0000256" key="1">
    <source>
        <dbReference type="ARBA" id="ARBA00002270"/>
    </source>
</evidence>
<feature type="domain" description="Flagellin N-terminal" evidence="6">
    <location>
        <begin position="4"/>
        <end position="140"/>
    </location>
</feature>
<feature type="domain" description="Flagellin C-terminal" evidence="7">
    <location>
        <begin position="553"/>
        <end position="637"/>
    </location>
</feature>
<evidence type="ECO:0000313" key="9">
    <source>
        <dbReference type="Proteomes" id="UP001203069"/>
    </source>
</evidence>
<dbReference type="EMBL" id="JAKPBZ010000116">
    <property type="protein sequence ID" value="MCL2895336.1"/>
    <property type="molecule type" value="Genomic_DNA"/>
</dbReference>
<dbReference type="PANTHER" id="PTHR42792:SF2">
    <property type="entry name" value="FLAGELLIN"/>
    <property type="match status" value="1"/>
</dbReference>
<name>A0ABT0MZR1_9GAMM</name>
<comment type="similarity">
    <text evidence="2 5">Belongs to the bacterial flagellin family.</text>
</comment>
<dbReference type="Proteomes" id="UP001203069">
    <property type="component" value="Unassembled WGS sequence"/>
</dbReference>
<dbReference type="InterPro" id="IPR046358">
    <property type="entry name" value="Flagellin_C"/>
</dbReference>
<organism evidence="8 9">
    <name type="scientific">Brenneria tiliae</name>
    <dbReference type="NCBI Taxonomy" id="2914984"/>
    <lineage>
        <taxon>Bacteria</taxon>
        <taxon>Pseudomonadati</taxon>
        <taxon>Pseudomonadota</taxon>
        <taxon>Gammaproteobacteria</taxon>
        <taxon>Enterobacterales</taxon>
        <taxon>Pectobacteriaceae</taxon>
        <taxon>Brenneria</taxon>
    </lineage>
</organism>
<dbReference type="Gene3D" id="1.20.1330.10">
    <property type="entry name" value="f41 fragment of flagellin, N-terminal domain"/>
    <property type="match status" value="2"/>
</dbReference>
<dbReference type="InterPro" id="IPR001029">
    <property type="entry name" value="Flagellin_N"/>
</dbReference>
<dbReference type="Pfam" id="PF00669">
    <property type="entry name" value="Flagellin_N"/>
    <property type="match status" value="1"/>
</dbReference>
<evidence type="ECO:0000256" key="3">
    <source>
        <dbReference type="ARBA" id="ARBA00022525"/>
    </source>
</evidence>
<evidence type="ECO:0000259" key="7">
    <source>
        <dbReference type="Pfam" id="PF00700"/>
    </source>
</evidence>
<dbReference type="Pfam" id="PF00700">
    <property type="entry name" value="Flagellin_C"/>
    <property type="match status" value="1"/>
</dbReference>
<sequence>MAVINTNFLSLTVQNQKNKSSSALNTAIERLASGIKVNSAKDNAAGQAISNRMTSQTNGLLQATNNAGDGISLVQTAQGVLDEINERLQRIRTLAVQGLNETNSLQDADKIQSEINLNLKEIDRLNSQSGFNGRTLLDGSIGKLDLQVGVNDGETISLDFSPPGFGVDALGLTDLVIRGISGKVFAEDSVVGTASNIVLNSATTSTSYSLSGGSLTSPTLVRSNANNQLYIQDMDAQGKPIYYAASYSASHDTTTGQSAVQINAITASPLYSSVSQIASRTVSAAAINFVDADGASLNVSPSPSLVESDGKYFIEQDGEYFAASLSFSRTGGFLARITDGTSLSESDFPTTPTTVSQTPAIDLSTTSLTFSDSSGTSISADNARLLQRGGQYFIEVDDGAGNYQYYNATVTVTTDGADVQVSVAAGSAAAANSFTEVSSVSGTSYVTLDPANVEVRYTDSEGNIYSDVLSSDADGNYIMNISDGGNSDYKSATIVRQEDNSFLLKTINGNGEVQIYYGMDFTAYTDAGTNHTVLNISEVGEEIRLRNPEDPLATLDRAIGRVDEKRGALGAMQNRLESVISVQSNTFNNISTSRARIMDADYAVEVSNMTKSQLLQQSSSSLLAQANQLPDTVLALLKE</sequence>
<dbReference type="Gene3D" id="6.10.10.10">
    <property type="entry name" value="Flagellar export chaperone, C-terminal domain"/>
    <property type="match status" value="1"/>
</dbReference>
<keyword evidence="9" id="KW-1185">Reference proteome</keyword>
<dbReference type="PRINTS" id="PR00207">
    <property type="entry name" value="FLAGELLIN"/>
</dbReference>
<reference evidence="8 9" key="1">
    <citation type="submission" date="2022-02" db="EMBL/GenBank/DDBJ databases">
        <title>Description of Brenneria tiliae sp. nov. isolated from symptomatic Tilia x moltkei and Tilia x europaea trees in the UK.</title>
        <authorList>
            <person name="Kile H."/>
        </authorList>
    </citation>
    <scope>NUCLEOTIDE SEQUENCE [LARGE SCALE GENOMIC DNA]</scope>
    <source>
        <strain evidence="8 9">MC1SB4.1</strain>
    </source>
</reference>
<keyword evidence="4 5" id="KW-0975">Bacterial flagellum</keyword>
<dbReference type="PANTHER" id="PTHR42792">
    <property type="entry name" value="FLAGELLIN"/>
    <property type="match status" value="1"/>
</dbReference>
<evidence type="ECO:0000313" key="8">
    <source>
        <dbReference type="EMBL" id="MCL2895336.1"/>
    </source>
</evidence>
<dbReference type="Gene3D" id="6.10.280.190">
    <property type="match status" value="1"/>
</dbReference>
<proteinExistence type="inferred from homology"/>
<comment type="function">
    <text evidence="1 5">Flagellin is the subunit protein which polymerizes to form the filaments of bacterial flagella.</text>
</comment>